<dbReference type="InterPro" id="IPR047185">
    <property type="entry name" value="GLRX1"/>
</dbReference>
<dbReference type="EMBL" id="LN714484">
    <property type="protein sequence ID" value="CEL68064.1"/>
    <property type="molecule type" value="Genomic_DNA"/>
</dbReference>
<evidence type="ECO:0000256" key="4">
    <source>
        <dbReference type="ARBA" id="ARBA00022982"/>
    </source>
</evidence>
<name>F0VCE0_NEOCL</name>
<evidence type="ECO:0000313" key="10">
    <source>
        <dbReference type="Proteomes" id="UP000007494"/>
    </source>
</evidence>
<proteinExistence type="inferred from homology"/>
<evidence type="ECO:0000256" key="6">
    <source>
        <dbReference type="ARBA" id="ARBA00023284"/>
    </source>
</evidence>
<dbReference type="CDD" id="cd03419">
    <property type="entry name" value="GRX_GRXh_1_2_like"/>
    <property type="match status" value="1"/>
</dbReference>
<dbReference type="InterPro" id="IPR036249">
    <property type="entry name" value="Thioredoxin-like_sf"/>
</dbReference>
<keyword evidence="3" id="KW-0813">Transport</keyword>
<dbReference type="GeneID" id="13441798"/>
<feature type="domain" description="Glutaredoxin" evidence="7">
    <location>
        <begin position="24"/>
        <end position="86"/>
    </location>
</feature>
<evidence type="ECO:0000256" key="2">
    <source>
        <dbReference type="ARBA" id="ARBA00013662"/>
    </source>
</evidence>
<dbReference type="VEuPathDB" id="ToxoDB:NCLIV_038390"/>
<dbReference type="RefSeq" id="XP_003880797.1">
    <property type="nucleotide sequence ID" value="XM_003880748.1"/>
</dbReference>
<dbReference type="InterPro" id="IPR011767">
    <property type="entry name" value="GLR_AS"/>
</dbReference>
<keyword evidence="10" id="KW-1185">Reference proteome</keyword>
<dbReference type="Gene3D" id="3.40.30.10">
    <property type="entry name" value="Glutaredoxin"/>
    <property type="match status" value="1"/>
</dbReference>
<dbReference type="EMBL" id="FR823385">
    <property type="protein sequence ID" value="CBZ50764.1"/>
    <property type="molecule type" value="Genomic_DNA"/>
</dbReference>
<dbReference type="PROSITE" id="PS51354">
    <property type="entry name" value="GLUTAREDOXIN_2"/>
    <property type="match status" value="1"/>
</dbReference>
<dbReference type="InterPro" id="IPR011899">
    <property type="entry name" value="Glutaredoxin_euk/vir"/>
</dbReference>
<keyword evidence="6" id="KW-0676">Redox-active center</keyword>
<keyword evidence="5" id="KW-1015">Disulfide bond</keyword>
<dbReference type="FunCoup" id="F0VCE0">
    <property type="interactions" value="77"/>
</dbReference>
<comment type="similarity">
    <text evidence="1">Belongs to the glutaredoxin family.</text>
</comment>
<dbReference type="OMA" id="IYTSPLC"/>
<dbReference type="GO" id="GO:0005739">
    <property type="term" value="C:mitochondrion"/>
    <property type="evidence" value="ECO:0007669"/>
    <property type="project" value="TreeGrafter"/>
</dbReference>
<dbReference type="Pfam" id="PF00462">
    <property type="entry name" value="Glutaredoxin"/>
    <property type="match status" value="1"/>
</dbReference>
<protein>
    <recommendedName>
        <fullName evidence="2">Glutaredoxin-1</fullName>
    </recommendedName>
</protein>
<dbReference type="GO" id="GO:0015038">
    <property type="term" value="F:glutathione disulfide oxidoreductase activity"/>
    <property type="evidence" value="ECO:0007669"/>
    <property type="project" value="TreeGrafter"/>
</dbReference>
<sequence length="112" mass="12254">MAMTLTSEAQVAEWSDGLIQQHKVVVFSKSHCPYCRRAIEVLQSVKAKDVHVEQIEDSPYMDAIQDYMKQKTGARSVPRVFIGGEFLGGGDDTARAKADGTLVEKLRAAGAL</sequence>
<evidence type="ECO:0000256" key="3">
    <source>
        <dbReference type="ARBA" id="ARBA00022448"/>
    </source>
</evidence>
<dbReference type="SMR" id="F0VCE0"/>
<evidence type="ECO:0000313" key="9">
    <source>
        <dbReference type="EMBL" id="CEL68064.1"/>
    </source>
</evidence>
<accession>F0VCE0</accession>
<dbReference type="eggNOG" id="KOG1752">
    <property type="taxonomic scope" value="Eukaryota"/>
</dbReference>
<reference evidence="10" key="3">
    <citation type="journal article" date="2012" name="PLoS Pathog.">
        <title>Comparative genomics of the apicomplexan parasites Toxoplasma gondii and Neospora caninum: Coccidia differing in host range and transmission strategy.</title>
        <authorList>
            <person name="Reid A.J."/>
            <person name="Vermont S.J."/>
            <person name="Cotton J.A."/>
            <person name="Harris D."/>
            <person name="Hill-Cawthorne G.A."/>
            <person name="Konen-Waisman S."/>
            <person name="Latham S.M."/>
            <person name="Mourier T."/>
            <person name="Norton R."/>
            <person name="Quail M.A."/>
            <person name="Sanders M."/>
            <person name="Shanmugam D."/>
            <person name="Sohal A."/>
            <person name="Wasmuth J.D."/>
            <person name="Brunk B."/>
            <person name="Grigg M.E."/>
            <person name="Howard J.C."/>
            <person name="Parkinson J."/>
            <person name="Roos D.S."/>
            <person name="Trees A.J."/>
            <person name="Berriman M."/>
            <person name="Pain A."/>
            <person name="Wastling J.M."/>
        </authorList>
    </citation>
    <scope>NUCLEOTIDE SEQUENCE [LARGE SCALE GENOMIC DNA]</scope>
    <source>
        <strain evidence="10">Liverpool</strain>
    </source>
</reference>
<dbReference type="PANTHER" id="PTHR46185">
    <property type="entry name" value="GLUTAREDOXIN-1"/>
    <property type="match status" value="1"/>
</dbReference>
<dbReference type="NCBIfam" id="TIGR02180">
    <property type="entry name" value="GRX_euk"/>
    <property type="match status" value="1"/>
</dbReference>
<reference evidence="8" key="1">
    <citation type="submission" date="2011-02" db="EMBL/GenBank/DDBJ databases">
        <authorList>
            <person name="Aslett M."/>
        </authorList>
    </citation>
    <scope>NUCLEOTIDE SEQUENCE</scope>
    <source>
        <strain evidence="8">Liverpool</strain>
    </source>
</reference>
<evidence type="ECO:0000259" key="7">
    <source>
        <dbReference type="Pfam" id="PF00462"/>
    </source>
</evidence>
<dbReference type="Proteomes" id="UP000007494">
    <property type="component" value="Chromosome IX"/>
</dbReference>
<organism evidence="8 10">
    <name type="scientific">Neospora caninum (strain Liverpool)</name>
    <dbReference type="NCBI Taxonomy" id="572307"/>
    <lineage>
        <taxon>Eukaryota</taxon>
        <taxon>Sar</taxon>
        <taxon>Alveolata</taxon>
        <taxon>Apicomplexa</taxon>
        <taxon>Conoidasida</taxon>
        <taxon>Coccidia</taxon>
        <taxon>Eucoccidiorida</taxon>
        <taxon>Eimeriorina</taxon>
        <taxon>Sarcocystidae</taxon>
        <taxon>Neospora</taxon>
    </lineage>
</organism>
<keyword evidence="4" id="KW-0249">Electron transport</keyword>
<dbReference type="InterPro" id="IPR014025">
    <property type="entry name" value="Glutaredoxin_subgr"/>
</dbReference>
<dbReference type="PROSITE" id="PS00195">
    <property type="entry name" value="GLUTAREDOXIN_1"/>
    <property type="match status" value="1"/>
</dbReference>
<dbReference type="OrthoDB" id="44061at2759"/>
<dbReference type="SUPFAM" id="SSF52833">
    <property type="entry name" value="Thioredoxin-like"/>
    <property type="match status" value="1"/>
</dbReference>
<evidence type="ECO:0000313" key="8">
    <source>
        <dbReference type="EMBL" id="CBZ50764.1"/>
    </source>
</evidence>
<evidence type="ECO:0000256" key="1">
    <source>
        <dbReference type="ARBA" id="ARBA00007787"/>
    </source>
</evidence>
<dbReference type="AlphaFoldDB" id="F0VCE0"/>
<gene>
    <name evidence="9" type="ORF">BN1204_038390</name>
    <name evidence="8" type="ORF">NCLIV_038390</name>
</gene>
<reference evidence="9" key="4">
    <citation type="journal article" date="2015" name="PLoS ONE">
        <title>Comprehensive Evaluation of Toxoplasma gondii VEG and Neospora caninum LIV Genomes with Tachyzoite Stage Transcriptome and Proteome Defines Novel Transcript Features.</title>
        <authorList>
            <person name="Ramaprasad A."/>
            <person name="Mourier T."/>
            <person name="Naeem R."/>
            <person name="Malas T.B."/>
            <person name="Moussa E."/>
            <person name="Panigrahi A."/>
            <person name="Vermont S.J."/>
            <person name="Otto T.D."/>
            <person name="Wastling J."/>
            <person name="Pain A."/>
        </authorList>
    </citation>
    <scope>NUCLEOTIDE SEQUENCE</scope>
    <source>
        <strain evidence="9">Liverpool</strain>
    </source>
</reference>
<reference evidence="8" key="2">
    <citation type="submission" date="2011-03" db="EMBL/GenBank/DDBJ databases">
        <title>Comparative genomics and transcriptomics of Neospora caninum and Toxoplasma gondii.</title>
        <authorList>
            <person name="Reid A.J."/>
            <person name="Sohal A."/>
            <person name="Harris D."/>
            <person name="Quail M."/>
            <person name="Sanders M."/>
            <person name="Berriman M."/>
            <person name="Wastling J.M."/>
            <person name="Pain A."/>
        </authorList>
    </citation>
    <scope>NUCLEOTIDE SEQUENCE</scope>
    <source>
        <strain evidence="8">Liverpool</strain>
    </source>
</reference>
<evidence type="ECO:0000256" key="5">
    <source>
        <dbReference type="ARBA" id="ARBA00023157"/>
    </source>
</evidence>
<dbReference type="PRINTS" id="PR00160">
    <property type="entry name" value="GLUTAREDOXIN"/>
</dbReference>
<dbReference type="InParanoid" id="F0VCE0"/>
<dbReference type="PANTHER" id="PTHR46185:SF1">
    <property type="entry name" value="GLUTAREDOXIN-1"/>
    <property type="match status" value="1"/>
</dbReference>
<dbReference type="InterPro" id="IPR002109">
    <property type="entry name" value="Glutaredoxin"/>
</dbReference>